<evidence type="ECO:0000313" key="2">
    <source>
        <dbReference type="EMBL" id="VVE89237.1"/>
    </source>
</evidence>
<organism evidence="2 3">
    <name type="scientific">Pandoraea bronchicola</name>
    <dbReference type="NCBI Taxonomy" id="2508287"/>
    <lineage>
        <taxon>Bacteria</taxon>
        <taxon>Pseudomonadati</taxon>
        <taxon>Pseudomonadota</taxon>
        <taxon>Betaproteobacteria</taxon>
        <taxon>Burkholderiales</taxon>
        <taxon>Burkholderiaceae</taxon>
        <taxon>Pandoraea</taxon>
    </lineage>
</organism>
<dbReference type="InterPro" id="IPR036388">
    <property type="entry name" value="WH-like_DNA-bd_sf"/>
</dbReference>
<keyword evidence="3" id="KW-1185">Reference proteome</keyword>
<reference evidence="2 3" key="1">
    <citation type="submission" date="2019-08" db="EMBL/GenBank/DDBJ databases">
        <authorList>
            <person name="Peeters C."/>
        </authorList>
    </citation>
    <scope>NUCLEOTIDE SEQUENCE [LARGE SCALE GENOMIC DNA]</scope>
    <source>
        <strain evidence="2 3">LMG 20603</strain>
    </source>
</reference>
<evidence type="ECO:0000259" key="1">
    <source>
        <dbReference type="Pfam" id="PF00196"/>
    </source>
</evidence>
<dbReference type="Gene3D" id="1.10.10.10">
    <property type="entry name" value="Winged helix-like DNA-binding domain superfamily/Winged helix DNA-binding domain"/>
    <property type="match status" value="1"/>
</dbReference>
<protein>
    <submittedName>
        <fullName evidence="2">LuxR family transcriptional regulator</fullName>
    </submittedName>
</protein>
<dbReference type="InterPro" id="IPR016032">
    <property type="entry name" value="Sig_transdc_resp-reg_C-effctor"/>
</dbReference>
<name>A0A5E5BV74_9BURK</name>
<dbReference type="AlphaFoldDB" id="A0A5E5BV74"/>
<sequence>MDSDGGVQMEEATKFPIFGFNGNVLGIVSYRHDVTRTLPPIRIYQLYRHFYPALEAIKRSLVFFGVETHFLSLPAEAQICAFLLGSERYSNKEIGRFMGISDRTVECHCAALRNKIVGGALTQALHILKRNMLCDEDSIQY</sequence>
<dbReference type="GO" id="GO:0003677">
    <property type="term" value="F:DNA binding"/>
    <property type="evidence" value="ECO:0007669"/>
    <property type="project" value="InterPro"/>
</dbReference>
<gene>
    <name evidence="2" type="ORF">PBR20603_03203</name>
</gene>
<dbReference type="InterPro" id="IPR000792">
    <property type="entry name" value="Tscrpt_reg_LuxR_C"/>
</dbReference>
<proteinExistence type="predicted"/>
<feature type="domain" description="HTH luxR-type" evidence="1">
    <location>
        <begin position="89"/>
        <end position="126"/>
    </location>
</feature>
<dbReference type="Proteomes" id="UP000382040">
    <property type="component" value="Unassembled WGS sequence"/>
</dbReference>
<evidence type="ECO:0000313" key="3">
    <source>
        <dbReference type="Proteomes" id="UP000382040"/>
    </source>
</evidence>
<accession>A0A5E5BV74</accession>
<dbReference type="SUPFAM" id="SSF46894">
    <property type="entry name" value="C-terminal effector domain of the bipartite response regulators"/>
    <property type="match status" value="1"/>
</dbReference>
<dbReference type="Pfam" id="PF00196">
    <property type="entry name" value="GerE"/>
    <property type="match status" value="1"/>
</dbReference>
<dbReference type="GO" id="GO:0006355">
    <property type="term" value="P:regulation of DNA-templated transcription"/>
    <property type="evidence" value="ECO:0007669"/>
    <property type="project" value="InterPro"/>
</dbReference>
<dbReference type="EMBL" id="CABPST010000008">
    <property type="protein sequence ID" value="VVE89237.1"/>
    <property type="molecule type" value="Genomic_DNA"/>
</dbReference>